<dbReference type="PIRSF" id="PIRSF003113">
    <property type="entry name" value="BolA"/>
    <property type="match status" value="1"/>
</dbReference>
<dbReference type="KEGG" id="tcd:AAIA72_06270"/>
<evidence type="ECO:0000256" key="2">
    <source>
        <dbReference type="RuleBase" id="RU003860"/>
    </source>
</evidence>
<comment type="similarity">
    <text evidence="1 2">Belongs to the BolA/IbaG family.</text>
</comment>
<evidence type="ECO:0000313" key="3">
    <source>
        <dbReference type="EMBL" id="XDT73571.1"/>
    </source>
</evidence>
<dbReference type="RefSeq" id="WP_369602557.1">
    <property type="nucleotide sequence ID" value="NZ_CP154858.1"/>
</dbReference>
<gene>
    <name evidence="3" type="ORF">AAIA72_06270</name>
</gene>
<dbReference type="InterPro" id="IPR050961">
    <property type="entry name" value="BolA/IbaG_stress_morph_reg"/>
</dbReference>
<dbReference type="PANTHER" id="PTHR46229:SF2">
    <property type="entry name" value="BOLA-LIKE PROTEIN 1"/>
    <property type="match status" value="1"/>
</dbReference>
<dbReference type="InterPro" id="IPR002634">
    <property type="entry name" value="BolA"/>
</dbReference>
<dbReference type="PANTHER" id="PTHR46229">
    <property type="entry name" value="BOLA TRANSCRIPTION REGULATOR"/>
    <property type="match status" value="1"/>
</dbReference>
<evidence type="ECO:0000256" key="1">
    <source>
        <dbReference type="ARBA" id="ARBA00005578"/>
    </source>
</evidence>
<proteinExistence type="inferred from homology"/>
<sequence>MNQEELQAYLSEKLPDCQVRVSSPDGYHFEAEVVGERFAGLSRVRRQQVVMACVSDLLADNTVHALSLKVRTPDEL</sequence>
<dbReference type="InterPro" id="IPR036065">
    <property type="entry name" value="BolA-like_sf"/>
</dbReference>
<dbReference type="Pfam" id="PF01722">
    <property type="entry name" value="BolA"/>
    <property type="match status" value="1"/>
</dbReference>
<dbReference type="Gene3D" id="3.30.300.90">
    <property type="entry name" value="BolA-like"/>
    <property type="match status" value="1"/>
</dbReference>
<dbReference type="AlphaFoldDB" id="A0AB39UZ64"/>
<organism evidence="3">
    <name type="scientific">Thermohahella caldifontis</name>
    <dbReference type="NCBI Taxonomy" id="3142973"/>
    <lineage>
        <taxon>Bacteria</taxon>
        <taxon>Pseudomonadati</taxon>
        <taxon>Pseudomonadota</taxon>
        <taxon>Gammaproteobacteria</taxon>
        <taxon>Oceanospirillales</taxon>
        <taxon>Hahellaceae</taxon>
        <taxon>Thermohahella</taxon>
    </lineage>
</organism>
<accession>A0AB39UZ64</accession>
<dbReference type="SUPFAM" id="SSF82657">
    <property type="entry name" value="BolA-like"/>
    <property type="match status" value="1"/>
</dbReference>
<reference evidence="3" key="1">
    <citation type="submission" date="2024-05" db="EMBL/GenBank/DDBJ databases">
        <title>Genome sequencing of novel strain.</title>
        <authorList>
            <person name="Ganbat D."/>
            <person name="Ganbat S."/>
            <person name="Lee S.-J."/>
        </authorList>
    </citation>
    <scope>NUCLEOTIDE SEQUENCE</scope>
    <source>
        <strain evidence="3">SMD15-11</strain>
    </source>
</reference>
<protein>
    <submittedName>
        <fullName evidence="3">BolA/IbaG family iron-sulfur metabolism protein</fullName>
    </submittedName>
</protein>
<dbReference type="EMBL" id="CP154858">
    <property type="protein sequence ID" value="XDT73571.1"/>
    <property type="molecule type" value="Genomic_DNA"/>
</dbReference>
<name>A0AB39UZ64_9GAMM</name>